<protein>
    <submittedName>
        <fullName evidence="3">PucR family transcriptional regulator</fullName>
    </submittedName>
</protein>
<evidence type="ECO:0000259" key="2">
    <source>
        <dbReference type="Pfam" id="PF25906"/>
    </source>
</evidence>
<name>A0A4V1BLZ1_9ACTN</name>
<proteinExistence type="predicted"/>
<dbReference type="PANTHER" id="PTHR33744:SF1">
    <property type="entry name" value="DNA-BINDING TRANSCRIPTIONAL ACTIVATOR ADER"/>
    <property type="match status" value="1"/>
</dbReference>
<evidence type="ECO:0000313" key="3">
    <source>
        <dbReference type="EMBL" id="QBX54552.1"/>
    </source>
</evidence>
<feature type="domain" description="PucR-like N-terminal" evidence="2">
    <location>
        <begin position="14"/>
        <end position="176"/>
    </location>
</feature>
<accession>A0A4V1BLZ1</accession>
<dbReference type="Proteomes" id="UP000294853">
    <property type="component" value="Chromosome"/>
</dbReference>
<dbReference type="AlphaFoldDB" id="A0A4V1BLZ1"/>
<dbReference type="OrthoDB" id="5243741at2"/>
<dbReference type="Gene3D" id="1.10.10.2840">
    <property type="entry name" value="PucR C-terminal helix-turn-helix domain"/>
    <property type="match status" value="1"/>
</dbReference>
<dbReference type="Pfam" id="PF25906">
    <property type="entry name" value="PucR-like_N"/>
    <property type="match status" value="1"/>
</dbReference>
<keyword evidence="4" id="KW-1185">Reference proteome</keyword>
<dbReference type="RefSeq" id="WP_135266525.1">
    <property type="nucleotide sequence ID" value="NZ_CP038436.1"/>
</dbReference>
<dbReference type="PANTHER" id="PTHR33744">
    <property type="entry name" value="CARBOHYDRATE DIACID REGULATOR"/>
    <property type="match status" value="1"/>
</dbReference>
<gene>
    <name evidence="3" type="ORF">EXE58_03080</name>
</gene>
<dbReference type="EMBL" id="CP038436">
    <property type="protein sequence ID" value="QBX54552.1"/>
    <property type="molecule type" value="Genomic_DNA"/>
</dbReference>
<dbReference type="KEGG" id="nsn:EXE58_03080"/>
<dbReference type="InterPro" id="IPR051448">
    <property type="entry name" value="CdaR-like_regulators"/>
</dbReference>
<sequence length="397" mass="42965">MTAPRADLPSLLRVLPPTVPHRLQDVQATLLERVVDAAHASSQRQGRPLDGAAGRGIQAGTRAAVEAFVALVADPGHELGPVREVFRQLGREEFRDGRFIDALRSTLVAGTQAMWSVLVELGEDSSMEPRHLHVLAGALLPFLDELSAAAAEGYLEEQTRASLDLGMTRRGLVSALVGSNPVDETRVRTAAEAARWPVPERVGVLVVEGADADQLARMVSADSIGATLEDVAVVVVPRADSAGRLTRVRRAVKGRRAAVGVTVPLVHAQESHRQAARGLRLLHAGVLPDTDLVVCADHLLTLILGWEEGLADEFATSALAPLLQVEPGHRRTLEATLLTWLREQGRVVATAEAMHAHPQTIRYRVRQLKALFGPALEDSDERYRLESALRWRVLSPG</sequence>
<dbReference type="Pfam" id="PF13556">
    <property type="entry name" value="HTH_30"/>
    <property type="match status" value="1"/>
</dbReference>
<dbReference type="InterPro" id="IPR025736">
    <property type="entry name" value="PucR_C-HTH_dom"/>
</dbReference>
<dbReference type="InterPro" id="IPR042070">
    <property type="entry name" value="PucR_C-HTH_sf"/>
</dbReference>
<evidence type="ECO:0000313" key="4">
    <source>
        <dbReference type="Proteomes" id="UP000294853"/>
    </source>
</evidence>
<reference evidence="3 4" key="1">
    <citation type="submission" date="2019-03" db="EMBL/GenBank/DDBJ databases">
        <title>Three New Species of Nocardioides, Nocardioides euryhalodurans sp. nov., Nocardioides seonyuensis sp. nov. and Nocardioides eburneoflavus sp. nov. Iolated from Soil.</title>
        <authorList>
            <person name="Roh S.G."/>
            <person name="Lee C."/>
            <person name="Kim M.-K."/>
            <person name="Kim S.B."/>
        </authorList>
    </citation>
    <scope>NUCLEOTIDE SEQUENCE [LARGE SCALE GENOMIC DNA]</scope>
    <source>
        <strain evidence="3 4">MMS17-SY207-3</strain>
    </source>
</reference>
<feature type="domain" description="PucR C-terminal helix-turn-helix" evidence="1">
    <location>
        <begin position="335"/>
        <end position="390"/>
    </location>
</feature>
<evidence type="ECO:0000259" key="1">
    <source>
        <dbReference type="Pfam" id="PF13556"/>
    </source>
</evidence>
<dbReference type="InterPro" id="IPR058663">
    <property type="entry name" value="PucR-like_N"/>
</dbReference>
<organism evidence="3 4">
    <name type="scientific">Nocardioides seonyuensis</name>
    <dbReference type="NCBI Taxonomy" id="2518371"/>
    <lineage>
        <taxon>Bacteria</taxon>
        <taxon>Bacillati</taxon>
        <taxon>Actinomycetota</taxon>
        <taxon>Actinomycetes</taxon>
        <taxon>Propionibacteriales</taxon>
        <taxon>Nocardioidaceae</taxon>
        <taxon>Nocardioides</taxon>
    </lineage>
</organism>